<organism evidence="5 6">
    <name type="scientific">Legionella londiniensis</name>
    <dbReference type="NCBI Taxonomy" id="45068"/>
    <lineage>
        <taxon>Bacteria</taxon>
        <taxon>Pseudomonadati</taxon>
        <taxon>Pseudomonadota</taxon>
        <taxon>Gammaproteobacteria</taxon>
        <taxon>Legionellales</taxon>
        <taxon>Legionellaceae</taxon>
        <taxon>Legionella</taxon>
    </lineage>
</organism>
<feature type="domain" description="HIT" evidence="4">
    <location>
        <begin position="3"/>
        <end position="108"/>
    </location>
</feature>
<dbReference type="Pfam" id="PF01230">
    <property type="entry name" value="HIT"/>
    <property type="match status" value="1"/>
</dbReference>
<dbReference type="Proteomes" id="UP000054997">
    <property type="component" value="Unassembled WGS sequence"/>
</dbReference>
<dbReference type="PROSITE" id="PS00892">
    <property type="entry name" value="HIT_1"/>
    <property type="match status" value="1"/>
</dbReference>
<dbReference type="STRING" id="45068.Llon_0430"/>
<dbReference type="PROSITE" id="PS51084">
    <property type="entry name" value="HIT_2"/>
    <property type="match status" value="1"/>
</dbReference>
<protein>
    <submittedName>
        <fullName evidence="5">Histidine triad (HIT) protein</fullName>
    </submittedName>
</protein>
<feature type="short sequence motif" description="Histidine triad motif" evidence="2 3">
    <location>
        <begin position="93"/>
        <end position="97"/>
    </location>
</feature>
<comment type="caution">
    <text evidence="5">The sequence shown here is derived from an EMBL/GenBank/DDBJ whole genome shotgun (WGS) entry which is preliminary data.</text>
</comment>
<dbReference type="GO" id="GO:0009117">
    <property type="term" value="P:nucleotide metabolic process"/>
    <property type="evidence" value="ECO:0007669"/>
    <property type="project" value="TreeGrafter"/>
</dbReference>
<evidence type="ECO:0000256" key="3">
    <source>
        <dbReference type="PROSITE-ProRule" id="PRU00464"/>
    </source>
</evidence>
<evidence type="ECO:0000313" key="6">
    <source>
        <dbReference type="Proteomes" id="UP000054997"/>
    </source>
</evidence>
<dbReference type="PANTHER" id="PTHR46648:SF1">
    <property type="entry name" value="ADENOSINE 5'-MONOPHOSPHORAMIDASE HNT1"/>
    <property type="match status" value="1"/>
</dbReference>
<evidence type="ECO:0000259" key="4">
    <source>
        <dbReference type="PROSITE" id="PS51084"/>
    </source>
</evidence>
<dbReference type="InterPro" id="IPR001310">
    <property type="entry name" value="Histidine_triad_HIT"/>
</dbReference>
<evidence type="ECO:0000256" key="1">
    <source>
        <dbReference type="PIRSR" id="PIRSR601310-1"/>
    </source>
</evidence>
<dbReference type="InterPro" id="IPR019808">
    <property type="entry name" value="Histidine_triad_CS"/>
</dbReference>
<feature type="active site" description="Tele-AMP-histidine intermediate" evidence="1">
    <location>
        <position position="95"/>
    </location>
</feature>
<dbReference type="PRINTS" id="PR00332">
    <property type="entry name" value="HISTRIAD"/>
</dbReference>
<dbReference type="OrthoDB" id="9784774at2"/>
<dbReference type="Gene3D" id="3.30.428.10">
    <property type="entry name" value="HIT-like"/>
    <property type="match status" value="1"/>
</dbReference>
<dbReference type="InterPro" id="IPR036265">
    <property type="entry name" value="HIT-like_sf"/>
</dbReference>
<name>A0A0W0VQZ2_9GAMM</name>
<dbReference type="SUPFAM" id="SSF54197">
    <property type="entry name" value="HIT-like"/>
    <property type="match status" value="1"/>
</dbReference>
<gene>
    <name evidence="5" type="ORF">Llon_0430</name>
</gene>
<proteinExistence type="predicted"/>
<dbReference type="InterPro" id="IPR011146">
    <property type="entry name" value="HIT-like"/>
</dbReference>
<dbReference type="RefSeq" id="WP_058528448.1">
    <property type="nucleotide sequence ID" value="NZ_CAAAHZ010000001.1"/>
</dbReference>
<dbReference type="PANTHER" id="PTHR46648">
    <property type="entry name" value="HIT FAMILY PROTEIN 1"/>
    <property type="match status" value="1"/>
</dbReference>
<evidence type="ECO:0000256" key="2">
    <source>
        <dbReference type="PIRSR" id="PIRSR601310-3"/>
    </source>
</evidence>
<dbReference type="GO" id="GO:0003824">
    <property type="term" value="F:catalytic activity"/>
    <property type="evidence" value="ECO:0007669"/>
    <property type="project" value="InterPro"/>
</dbReference>
<dbReference type="EMBL" id="LNYK01000007">
    <property type="protein sequence ID" value="KTD22556.1"/>
    <property type="molecule type" value="Genomic_DNA"/>
</dbReference>
<accession>A0A0W0VQZ2</accession>
<reference evidence="5 6" key="1">
    <citation type="submission" date="2015-11" db="EMBL/GenBank/DDBJ databases">
        <title>Genomic analysis of 38 Legionella species identifies large and diverse effector repertoires.</title>
        <authorList>
            <person name="Burstein D."/>
            <person name="Amaro F."/>
            <person name="Zusman T."/>
            <person name="Lifshitz Z."/>
            <person name="Cohen O."/>
            <person name="Gilbert J.A."/>
            <person name="Pupko T."/>
            <person name="Shuman H.A."/>
            <person name="Segal G."/>
        </authorList>
    </citation>
    <scope>NUCLEOTIDE SEQUENCE [LARGE SCALE GENOMIC DNA]</scope>
    <source>
        <strain evidence="5 6">ATCC 49505</strain>
    </source>
</reference>
<dbReference type="PATRIC" id="fig|45068.5.peg.461"/>
<keyword evidence="6" id="KW-1185">Reference proteome</keyword>
<evidence type="ECO:0000313" key="5">
    <source>
        <dbReference type="EMBL" id="KTD22556.1"/>
    </source>
</evidence>
<sequence length="134" mass="15536">MCVIDNIIKKKENAAIVYEDRDWIAFLDHRPLFLGHTLLAPKRHVETLYELDEPLLFSLFAMTQKIGKAVEKGMGAEGSFIAMNNIVSQSIPHLHVHIVPRNKGDGLKGFFWPRTKYENDEQRDKVKEQIKRHL</sequence>
<dbReference type="AlphaFoldDB" id="A0A0W0VQZ2"/>